<evidence type="ECO:0000313" key="3">
    <source>
        <dbReference type="EMBL" id="MBI1756003.1"/>
    </source>
</evidence>
<feature type="domain" description="Phosphodiester glycosidase" evidence="2">
    <location>
        <begin position="230"/>
        <end position="371"/>
    </location>
</feature>
<name>A0A931LTT0_FIMGI</name>
<feature type="compositionally biased region" description="Basic residues" evidence="1">
    <location>
        <begin position="465"/>
        <end position="477"/>
    </location>
</feature>
<dbReference type="PANTHER" id="PTHR40446">
    <property type="entry name" value="N-ACETYLGLUCOSAMINE-1-PHOSPHODIESTER ALPHA-N-ACETYLGLUCOSAMINIDASE"/>
    <property type="match status" value="1"/>
</dbReference>
<dbReference type="EMBL" id="JACOSL010000019">
    <property type="protein sequence ID" value="MBI1756003.1"/>
    <property type="molecule type" value="Genomic_DNA"/>
</dbReference>
<reference evidence="3" key="1">
    <citation type="submission" date="2020-07" db="EMBL/GenBank/DDBJ databases">
        <title>Huge and variable diversity of episymbiotic CPR bacteria and DPANN archaea in groundwater ecosystems.</title>
        <authorList>
            <person name="He C.Y."/>
            <person name="Keren R."/>
            <person name="Whittaker M."/>
            <person name="Farag I.F."/>
            <person name="Doudna J."/>
            <person name="Cate J.H.D."/>
            <person name="Banfield J.F."/>
        </authorList>
    </citation>
    <scope>NUCLEOTIDE SEQUENCE</scope>
    <source>
        <strain evidence="3">NC_groundwater_17_Pr7_B-0.1um_64_12</strain>
    </source>
</reference>
<keyword evidence="3" id="KW-0378">Hydrolase</keyword>
<keyword evidence="3" id="KW-0326">Glycosidase</keyword>
<proteinExistence type="predicted"/>
<dbReference type="AlphaFoldDB" id="A0A931LTT0"/>
<dbReference type="Proteomes" id="UP000727962">
    <property type="component" value="Unassembled WGS sequence"/>
</dbReference>
<comment type="caution">
    <text evidence="3">The sequence shown here is derived from an EMBL/GenBank/DDBJ whole genome shotgun (WGS) entry which is preliminary data.</text>
</comment>
<sequence length="477" mass="49945">MRRLAIVAAALACLTGAPGQIWEKRVAPGVVYREEIERAVPRIVHSLRISLKCSSLRAEPELAGEAVFDDTVTKGRDTVTHMVQRTKAIAGINADFFHVPYTGDPLGLFLKAGRLDSVPTFPRAVLAWGEEGATFALPTWTGKVILPGGAGLPLDGINELATGDRVTLDTPATGFVLASGPNTALLLRSPSASWGAECDADLEISEVVKDLTKRSLGPGEAALVASGSSEAALVRAAVGQRIRIHWQTDGLDWRQYPNAVGGGPFLVRAGKLAIDWKEERFRDALALKRHPRSAVGLTPMGDLVLVAVDGRQAFSDGASLDELAAIVLRLGCVDAMNLDGGGSTCLSLGGLALNRPSDGTERPVADAILVFTEGAKGSGSAPQFALKGPPNIAIGGEGAFSLLRDGKAVPNAVIFWSAAGSAWVDQGGILHPIAVGDANLTAWLDGNSVTIRVPVRPKPAPKPAAKPKRKPRHASGR</sequence>
<dbReference type="Pfam" id="PF09992">
    <property type="entry name" value="NAGPA"/>
    <property type="match status" value="1"/>
</dbReference>
<dbReference type="PANTHER" id="PTHR40446:SF2">
    <property type="entry name" value="N-ACETYLGLUCOSAMINE-1-PHOSPHODIESTER ALPHA-N-ACETYLGLUCOSAMINIDASE"/>
    <property type="match status" value="1"/>
</dbReference>
<feature type="region of interest" description="Disordered" evidence="1">
    <location>
        <begin position="453"/>
        <end position="477"/>
    </location>
</feature>
<evidence type="ECO:0000256" key="1">
    <source>
        <dbReference type="SAM" id="MobiDB-lite"/>
    </source>
</evidence>
<gene>
    <name evidence="3" type="ORF">HYR64_02735</name>
</gene>
<organism evidence="3 4">
    <name type="scientific">Fimbriimonas ginsengisoli</name>
    <dbReference type="NCBI Taxonomy" id="1005039"/>
    <lineage>
        <taxon>Bacteria</taxon>
        <taxon>Bacillati</taxon>
        <taxon>Armatimonadota</taxon>
        <taxon>Fimbriimonadia</taxon>
        <taxon>Fimbriimonadales</taxon>
        <taxon>Fimbriimonadaceae</taxon>
        <taxon>Fimbriimonas</taxon>
    </lineage>
</organism>
<dbReference type="GO" id="GO:0016798">
    <property type="term" value="F:hydrolase activity, acting on glycosyl bonds"/>
    <property type="evidence" value="ECO:0007669"/>
    <property type="project" value="UniProtKB-KW"/>
</dbReference>
<evidence type="ECO:0000259" key="2">
    <source>
        <dbReference type="Pfam" id="PF09992"/>
    </source>
</evidence>
<evidence type="ECO:0000313" key="4">
    <source>
        <dbReference type="Proteomes" id="UP000727962"/>
    </source>
</evidence>
<protein>
    <submittedName>
        <fullName evidence="3">Phosphodiester glycosidase family protein</fullName>
    </submittedName>
</protein>
<accession>A0A931LTT0</accession>
<dbReference type="InterPro" id="IPR018711">
    <property type="entry name" value="NAGPA"/>
</dbReference>